<feature type="region of interest" description="Disordered" evidence="1">
    <location>
        <begin position="321"/>
        <end position="354"/>
    </location>
</feature>
<feature type="compositionally biased region" description="Polar residues" evidence="1">
    <location>
        <begin position="321"/>
        <end position="332"/>
    </location>
</feature>
<gene>
    <name evidence="2" type="ORF">F5878DRAFT_667635</name>
</gene>
<protein>
    <submittedName>
        <fullName evidence="2">Uncharacterized protein</fullName>
    </submittedName>
</protein>
<keyword evidence="3" id="KW-1185">Reference proteome</keyword>
<name>A0AA38NVG7_9AGAR</name>
<dbReference type="Proteomes" id="UP001163846">
    <property type="component" value="Unassembled WGS sequence"/>
</dbReference>
<proteinExistence type="predicted"/>
<evidence type="ECO:0000313" key="2">
    <source>
        <dbReference type="EMBL" id="KAJ3831364.1"/>
    </source>
</evidence>
<comment type="caution">
    <text evidence="2">The sequence shown here is derived from an EMBL/GenBank/DDBJ whole genome shotgun (WGS) entry which is preliminary data.</text>
</comment>
<feature type="compositionally biased region" description="Basic residues" evidence="1">
    <location>
        <begin position="335"/>
        <end position="354"/>
    </location>
</feature>
<accession>A0AA38NVG7</accession>
<dbReference type="EMBL" id="MU807541">
    <property type="protein sequence ID" value="KAJ3831364.1"/>
    <property type="molecule type" value="Genomic_DNA"/>
</dbReference>
<sequence length="354" mass="39499">MENPWGTVDGRAPSIYTTPAVEGRFSWVAGLNAESFAEGQDPEQVKEWLREAHDNPEANFVLVWYADDSHLTPTQKRAIAKHLISGRTNISKDLVRTSPPNPILKEDGTAQGAPKYELLRGAVADAITNILSESEQTVIAEGGKAIFLSYFPPMNDHFIALIEGLTFLDNEEERDECTTFIRDTLANHSKIKQLVVSKAPVSTPPLSPDEVYNGWLRSLYLIPIVIGRSGAKPDPDALEPEEPLHDIGWRLYGCKFTESVPHQKKLQHLLRSLHLSHPYMGRAEFRTQPYRCGICRGIDHPIGLCPFPKMNEWFGPTLQSIRDSDTQARNQNGRGRGRGRARGRGARGGRGRGF</sequence>
<evidence type="ECO:0000256" key="1">
    <source>
        <dbReference type="SAM" id="MobiDB-lite"/>
    </source>
</evidence>
<organism evidence="2 3">
    <name type="scientific">Lentinula raphanica</name>
    <dbReference type="NCBI Taxonomy" id="153919"/>
    <lineage>
        <taxon>Eukaryota</taxon>
        <taxon>Fungi</taxon>
        <taxon>Dikarya</taxon>
        <taxon>Basidiomycota</taxon>
        <taxon>Agaricomycotina</taxon>
        <taxon>Agaricomycetes</taxon>
        <taxon>Agaricomycetidae</taxon>
        <taxon>Agaricales</taxon>
        <taxon>Marasmiineae</taxon>
        <taxon>Omphalotaceae</taxon>
        <taxon>Lentinula</taxon>
    </lineage>
</organism>
<reference evidence="2" key="1">
    <citation type="submission" date="2022-08" db="EMBL/GenBank/DDBJ databases">
        <authorList>
            <consortium name="DOE Joint Genome Institute"/>
            <person name="Min B."/>
            <person name="Riley R."/>
            <person name="Sierra-Patev S."/>
            <person name="Naranjo-Ortiz M."/>
            <person name="Looney B."/>
            <person name="Konkel Z."/>
            <person name="Slot J.C."/>
            <person name="Sakamoto Y."/>
            <person name="Steenwyk J.L."/>
            <person name="Rokas A."/>
            <person name="Carro J."/>
            <person name="Camarero S."/>
            <person name="Ferreira P."/>
            <person name="Molpeceres G."/>
            <person name="Ruiz-Duenas F.J."/>
            <person name="Serrano A."/>
            <person name="Henrissat B."/>
            <person name="Drula E."/>
            <person name="Hughes K.W."/>
            <person name="Mata J.L."/>
            <person name="Ishikawa N.K."/>
            <person name="Vargas-Isla R."/>
            <person name="Ushijima S."/>
            <person name="Smith C.A."/>
            <person name="Ahrendt S."/>
            <person name="Andreopoulos W."/>
            <person name="He G."/>
            <person name="Labutti K."/>
            <person name="Lipzen A."/>
            <person name="Ng V."/>
            <person name="Sandor L."/>
            <person name="Barry K."/>
            <person name="Martinez A.T."/>
            <person name="Xiao Y."/>
            <person name="Gibbons J.G."/>
            <person name="Terashima K."/>
            <person name="Hibbett D.S."/>
            <person name="Grigoriev I.V."/>
        </authorList>
    </citation>
    <scope>NUCLEOTIDE SEQUENCE</scope>
    <source>
        <strain evidence="2">TFB9207</strain>
    </source>
</reference>
<evidence type="ECO:0000313" key="3">
    <source>
        <dbReference type="Proteomes" id="UP001163846"/>
    </source>
</evidence>
<dbReference type="AlphaFoldDB" id="A0AA38NVG7"/>